<dbReference type="SUPFAM" id="SSF53822">
    <property type="entry name" value="Periplasmic binding protein-like I"/>
    <property type="match status" value="1"/>
</dbReference>
<dbReference type="PROSITE" id="PS50259">
    <property type="entry name" value="G_PROTEIN_RECEP_F3_4"/>
    <property type="match status" value="1"/>
</dbReference>
<dbReference type="Pfam" id="PF01094">
    <property type="entry name" value="ANF_receptor"/>
    <property type="match status" value="1"/>
</dbReference>
<proteinExistence type="inferred from homology"/>
<evidence type="ECO:0000256" key="10">
    <source>
        <dbReference type="ARBA" id="ARBA00023180"/>
    </source>
</evidence>
<evidence type="ECO:0000313" key="14">
    <source>
        <dbReference type="Ensembl" id="ENSMODP00000052146.1"/>
    </source>
</evidence>
<feature type="transmembrane region" description="Helical" evidence="12">
    <location>
        <begin position="619"/>
        <end position="640"/>
    </location>
</feature>
<dbReference type="InterPro" id="IPR028082">
    <property type="entry name" value="Peripla_BP_I"/>
</dbReference>
<keyword evidence="15" id="KW-1185">Reference proteome</keyword>
<evidence type="ECO:0000256" key="11">
    <source>
        <dbReference type="ARBA" id="ARBA00023224"/>
    </source>
</evidence>
<keyword evidence="9" id="KW-0675">Receptor</keyword>
<dbReference type="GeneTree" id="ENSGT00940000154249"/>
<dbReference type="KEGG" id="mdo:100025068"/>
<name>A0A5F8GY97_MONDO</name>
<dbReference type="PANTHER" id="PTHR24061">
    <property type="entry name" value="CALCIUM-SENSING RECEPTOR-RELATED"/>
    <property type="match status" value="1"/>
</dbReference>
<organism evidence="14 15">
    <name type="scientific">Monodelphis domestica</name>
    <name type="common">Gray short-tailed opossum</name>
    <dbReference type="NCBI Taxonomy" id="13616"/>
    <lineage>
        <taxon>Eukaryota</taxon>
        <taxon>Metazoa</taxon>
        <taxon>Chordata</taxon>
        <taxon>Craniata</taxon>
        <taxon>Vertebrata</taxon>
        <taxon>Euteleostomi</taxon>
        <taxon>Mammalia</taxon>
        <taxon>Metatheria</taxon>
        <taxon>Didelphimorphia</taxon>
        <taxon>Didelphidae</taxon>
        <taxon>Monodelphis</taxon>
    </lineage>
</organism>
<keyword evidence="3" id="KW-1003">Cell membrane</keyword>
<dbReference type="PRINTS" id="PR01535">
    <property type="entry name" value="VOMERONASL2R"/>
</dbReference>
<dbReference type="Pfam" id="PF07562">
    <property type="entry name" value="NCD3G"/>
    <property type="match status" value="1"/>
</dbReference>
<comment type="subcellular location">
    <subcellularLocation>
        <location evidence="1">Cell membrane</location>
        <topology evidence="1">Multi-pass membrane protein</topology>
    </subcellularLocation>
</comment>
<dbReference type="Ensembl" id="ENSMODT00000073541.1">
    <property type="protein sequence ID" value="ENSMODP00000052146.1"/>
    <property type="gene ID" value="ENSMODG00000037686.1"/>
</dbReference>
<feature type="transmembrane region" description="Helical" evidence="12">
    <location>
        <begin position="695"/>
        <end position="713"/>
    </location>
</feature>
<dbReference type="Gene3D" id="3.40.50.2300">
    <property type="match status" value="2"/>
</dbReference>
<evidence type="ECO:0000256" key="4">
    <source>
        <dbReference type="ARBA" id="ARBA00022692"/>
    </source>
</evidence>
<keyword evidence="5" id="KW-0732">Signal</keyword>
<dbReference type="InterPro" id="IPR017979">
    <property type="entry name" value="GPCR_3_CS"/>
</dbReference>
<evidence type="ECO:0000259" key="13">
    <source>
        <dbReference type="PROSITE" id="PS50259"/>
    </source>
</evidence>
<gene>
    <name evidence="14" type="primary">VN2R558</name>
</gene>
<dbReference type="InterPro" id="IPR000337">
    <property type="entry name" value="GPCR_3"/>
</dbReference>
<dbReference type="AlphaFoldDB" id="A0A5F8GY97"/>
<sequence>MLLELPGSGHRVGKLPCFHQNNPIISQDGDLVIGIFLSLFSIEVNRATGAELFESPPNKACKPYQWLHKNYQQALSVLFAVEEINKDPKLLPNISLGFHLYNTYHSDERTLESSLHWLSGEDQPIPNYSCWEQDRSVAVIGGVTSALSVQMGTLLNLYKYPQISYGPFDSLLCDRVKFPSLYQMAPKDSALHQGVVRLIVHFKWNWIGMIISDDLRGEEFLWKIRGEMEKNGVCVSYTEKIPVSERRLVESHDNFMPRIMMSSTNVIVVHGDTDSLMILRYSQSPVFPARRVWIGTSHWDITMRPLYIHGYTFNGALTFSYLTSEIPGFKTFLKTITPSKYPDDILLRGFWLSAFMCPKQPEKSEQEICSANASLETLPLCYFDMAMSGLSYTIYNTVYAVAWALHEIFMRKSEKRLMEDEEYLVLPSWQLHSFLKNIQFNNSAGDEVFVDESRSSEAQYAIFNYMFLPNETDILVKVGQFVPKAPLGQDFTICENSIEWGWWGSKVPHGVCSESCHPGFRKTLLEGKAICCFDCSPCPDGEISSHMDAEDCMKCPEIEYPNQQKDHCLSKIVTFLNMKESLGMMLTLVSISFSFLTALVLGVFVKFQDSPIVKANNRTLSYTLLISLIFCFLCSLLFIGQPTTATCCLQQTVFAVVFTVAVSSILSKTIIVLLAFRSISPGSRIRMFMHPRVSVYVVLIGSGLQVILCGIWLGTSPPFPEADTQSEYGHIIIRCNEGSAFAFYCVLGYMGFLALGSFTVAFLARNLPDAFNEAKFITFSMLVFCSVWATFLPTYQSSKGKAMVTVEIFSILASSAGLLGCIFIPKCYMILLKSDRNTQGQIKNKRDSRGKTFAGAQPFTSSTGIYNKPH</sequence>
<dbReference type="OrthoDB" id="9446170at2759"/>
<reference evidence="14" key="3">
    <citation type="submission" date="2025-09" db="UniProtKB">
        <authorList>
            <consortium name="Ensembl"/>
        </authorList>
    </citation>
    <scope>IDENTIFICATION</scope>
</reference>
<dbReference type="GO" id="GO:0005886">
    <property type="term" value="C:plasma membrane"/>
    <property type="evidence" value="ECO:0000318"/>
    <property type="project" value="GO_Central"/>
</dbReference>
<feature type="transmembrane region" description="Helical" evidence="12">
    <location>
        <begin position="652"/>
        <end position="674"/>
    </location>
</feature>
<reference evidence="14" key="2">
    <citation type="submission" date="2025-08" db="UniProtKB">
        <authorList>
            <consortium name="Ensembl"/>
        </authorList>
    </citation>
    <scope>IDENTIFICATION</scope>
</reference>
<keyword evidence="4 12" id="KW-0812">Transmembrane</keyword>
<keyword evidence="6 12" id="KW-1133">Transmembrane helix</keyword>
<dbReference type="FunFam" id="2.10.50.30:FF:000002">
    <property type="entry name" value="Vomeronasal 2 receptor, h1"/>
    <property type="match status" value="1"/>
</dbReference>
<dbReference type="InterPro" id="IPR011500">
    <property type="entry name" value="GPCR_3_9-Cys_dom"/>
</dbReference>
<evidence type="ECO:0000256" key="1">
    <source>
        <dbReference type="ARBA" id="ARBA00004651"/>
    </source>
</evidence>
<evidence type="ECO:0000256" key="3">
    <source>
        <dbReference type="ARBA" id="ARBA00022475"/>
    </source>
</evidence>
<accession>A0A5F8GY97</accession>
<dbReference type="Proteomes" id="UP000002280">
    <property type="component" value="Chromosome 3"/>
</dbReference>
<feature type="domain" description="G-protein coupled receptors family 3 profile" evidence="13">
    <location>
        <begin position="582"/>
        <end position="846"/>
    </location>
</feature>
<dbReference type="PROSITE" id="PS00981">
    <property type="entry name" value="G_PROTEIN_RECEP_F3_3"/>
    <property type="match status" value="1"/>
</dbReference>
<dbReference type="Pfam" id="PF00003">
    <property type="entry name" value="7tm_3"/>
    <property type="match status" value="1"/>
</dbReference>
<dbReference type="InterPro" id="IPR004073">
    <property type="entry name" value="GPCR_3_vmron_rcpt_2"/>
</dbReference>
<keyword evidence="11" id="KW-0807">Transducer</keyword>
<dbReference type="InParanoid" id="A0A5F8GY97"/>
<dbReference type="FunFam" id="3.40.50.2300:FF:000325">
    <property type="entry name" value="Uncharacterized protein"/>
    <property type="match status" value="1"/>
</dbReference>
<dbReference type="OMA" id="HTHENYF"/>
<evidence type="ECO:0000256" key="6">
    <source>
        <dbReference type="ARBA" id="ARBA00022989"/>
    </source>
</evidence>
<feature type="transmembrane region" description="Helical" evidence="12">
    <location>
        <begin position="776"/>
        <end position="796"/>
    </location>
</feature>
<dbReference type="GeneID" id="100025068"/>
<keyword evidence="7" id="KW-0297">G-protein coupled receptor</keyword>
<dbReference type="InterPro" id="IPR038550">
    <property type="entry name" value="GPCR_3_9-Cys_sf"/>
</dbReference>
<dbReference type="InterPro" id="IPR000068">
    <property type="entry name" value="GPCR_3_Ca_sens_rcpt-rel"/>
</dbReference>
<dbReference type="Gene3D" id="2.10.50.30">
    <property type="entry name" value="GPCR, family 3, nine cysteines domain"/>
    <property type="match status" value="1"/>
</dbReference>
<feature type="transmembrane region" description="Helical" evidence="12">
    <location>
        <begin position="582"/>
        <end position="607"/>
    </location>
</feature>
<protein>
    <submittedName>
        <fullName evidence="14">Vomeronasal 2 receptor 558</fullName>
    </submittedName>
</protein>
<evidence type="ECO:0000256" key="2">
    <source>
        <dbReference type="ARBA" id="ARBA00007242"/>
    </source>
</evidence>
<feature type="transmembrane region" description="Helical" evidence="12">
    <location>
        <begin position="741"/>
        <end position="764"/>
    </location>
</feature>
<dbReference type="CDD" id="cd15283">
    <property type="entry name" value="7tmC_V2R_pheromone"/>
    <property type="match status" value="1"/>
</dbReference>
<evidence type="ECO:0000256" key="7">
    <source>
        <dbReference type="ARBA" id="ARBA00023040"/>
    </source>
</evidence>
<dbReference type="CDD" id="cd06365">
    <property type="entry name" value="PBP1_pheromone_receptor"/>
    <property type="match status" value="1"/>
</dbReference>
<evidence type="ECO:0000256" key="9">
    <source>
        <dbReference type="ARBA" id="ARBA00023170"/>
    </source>
</evidence>
<dbReference type="PANTHER" id="PTHR24061:SF599">
    <property type="entry name" value="G-PROTEIN COUPLED RECEPTORS FAMILY 3 PROFILE DOMAIN-CONTAINING PROTEIN"/>
    <property type="match status" value="1"/>
</dbReference>
<evidence type="ECO:0000313" key="15">
    <source>
        <dbReference type="Proteomes" id="UP000002280"/>
    </source>
</evidence>
<dbReference type="InterPro" id="IPR017978">
    <property type="entry name" value="GPCR_3_C"/>
</dbReference>
<feature type="transmembrane region" description="Helical" evidence="12">
    <location>
        <begin position="808"/>
        <end position="831"/>
    </location>
</feature>
<keyword evidence="10" id="KW-0325">Glycoprotein</keyword>
<dbReference type="GO" id="GO:0004930">
    <property type="term" value="F:G protein-coupled receptor activity"/>
    <property type="evidence" value="ECO:0000318"/>
    <property type="project" value="GO_Central"/>
</dbReference>
<evidence type="ECO:0000256" key="12">
    <source>
        <dbReference type="SAM" id="Phobius"/>
    </source>
</evidence>
<dbReference type="CTD" id="100025068"/>
<dbReference type="InterPro" id="IPR001828">
    <property type="entry name" value="ANF_lig-bd_rcpt"/>
</dbReference>
<reference evidence="14 15" key="1">
    <citation type="journal article" date="2007" name="Nature">
        <title>Genome of the marsupial Monodelphis domestica reveals innovation in non-coding sequences.</title>
        <authorList>
            <person name="Mikkelsen T.S."/>
            <person name="Wakefield M.J."/>
            <person name="Aken B."/>
            <person name="Amemiya C.T."/>
            <person name="Chang J.L."/>
            <person name="Duke S."/>
            <person name="Garber M."/>
            <person name="Gentles A.J."/>
            <person name="Goodstadt L."/>
            <person name="Heger A."/>
            <person name="Jurka J."/>
            <person name="Kamal M."/>
            <person name="Mauceli E."/>
            <person name="Searle S.M."/>
            <person name="Sharpe T."/>
            <person name="Baker M.L."/>
            <person name="Batzer M.A."/>
            <person name="Benos P.V."/>
            <person name="Belov K."/>
            <person name="Clamp M."/>
            <person name="Cook A."/>
            <person name="Cuff J."/>
            <person name="Das R."/>
            <person name="Davidow L."/>
            <person name="Deakin J.E."/>
            <person name="Fazzari M.J."/>
            <person name="Glass J.L."/>
            <person name="Grabherr M."/>
            <person name="Greally J.M."/>
            <person name="Gu W."/>
            <person name="Hore T.A."/>
            <person name="Huttley G.A."/>
            <person name="Kleber M."/>
            <person name="Jirtle R.L."/>
            <person name="Koina E."/>
            <person name="Lee J.T."/>
            <person name="Mahony S."/>
            <person name="Marra M.A."/>
            <person name="Miller R.D."/>
            <person name="Nicholls R.D."/>
            <person name="Oda M."/>
            <person name="Papenfuss A.T."/>
            <person name="Parra Z.E."/>
            <person name="Pollock D.D."/>
            <person name="Ray D.A."/>
            <person name="Schein J.E."/>
            <person name="Speed T.P."/>
            <person name="Thompson K."/>
            <person name="VandeBerg J.L."/>
            <person name="Wade C.M."/>
            <person name="Walker J.A."/>
            <person name="Waters P.D."/>
            <person name="Webber C."/>
            <person name="Weidman J.R."/>
            <person name="Xie X."/>
            <person name="Zody M.C."/>
            <person name="Baldwin J."/>
            <person name="Abdouelleil A."/>
            <person name="Abdulkadir J."/>
            <person name="Abebe A."/>
            <person name="Abera B."/>
            <person name="Abreu J."/>
            <person name="Acer S.C."/>
            <person name="Aftuck L."/>
            <person name="Alexander A."/>
            <person name="An P."/>
            <person name="Anderson E."/>
            <person name="Anderson S."/>
            <person name="Arachi H."/>
            <person name="Azer M."/>
            <person name="Bachantsang P."/>
            <person name="Barry A."/>
            <person name="Bayul T."/>
            <person name="Berlin A."/>
            <person name="Bessette D."/>
            <person name="Bloom T."/>
            <person name="Bloom T."/>
            <person name="Boguslavskiy L."/>
            <person name="Bonnet C."/>
            <person name="Boukhgalter B."/>
            <person name="Bourzgui I."/>
            <person name="Brown A."/>
            <person name="Cahill P."/>
            <person name="Channer S."/>
            <person name="Cheshatsang Y."/>
            <person name="Chuda L."/>
            <person name="Citroen M."/>
            <person name="Collymore A."/>
            <person name="Cooke P."/>
            <person name="Costello M."/>
            <person name="D'Aco K."/>
            <person name="Daza R."/>
            <person name="De Haan G."/>
            <person name="DeGray S."/>
            <person name="DeMaso C."/>
            <person name="Dhargay N."/>
            <person name="Dooley K."/>
            <person name="Dooley E."/>
            <person name="Doricent M."/>
            <person name="Dorje P."/>
            <person name="Dorjee K."/>
            <person name="Dupes A."/>
            <person name="Elong R."/>
            <person name="Falk J."/>
            <person name="Farina A."/>
            <person name="Faro S."/>
            <person name="Ferguson D."/>
            <person name="Fisher S."/>
            <person name="Foley C.D."/>
            <person name="Franke A."/>
            <person name="Friedrich D."/>
            <person name="Gadbois L."/>
            <person name="Gearin G."/>
            <person name="Gearin C.R."/>
            <person name="Giannoukos G."/>
            <person name="Goode T."/>
            <person name="Graham J."/>
            <person name="Grandbois E."/>
            <person name="Grewal S."/>
            <person name="Gyaltsen K."/>
            <person name="Hafez N."/>
            <person name="Hagos B."/>
            <person name="Hall J."/>
            <person name="Henson C."/>
            <person name="Hollinger A."/>
            <person name="Honan T."/>
            <person name="Huard M.D."/>
            <person name="Hughes L."/>
            <person name="Hurhula B."/>
            <person name="Husby M.E."/>
            <person name="Kamat A."/>
            <person name="Kanga B."/>
            <person name="Kashin S."/>
            <person name="Khazanovich D."/>
            <person name="Kisner P."/>
            <person name="Lance K."/>
            <person name="Lara M."/>
            <person name="Lee W."/>
            <person name="Lennon N."/>
            <person name="Letendre F."/>
            <person name="LeVine R."/>
            <person name="Lipovsky A."/>
            <person name="Liu X."/>
            <person name="Liu J."/>
            <person name="Liu S."/>
            <person name="Lokyitsang T."/>
            <person name="Lokyitsang Y."/>
            <person name="Lubonja R."/>
            <person name="Lui A."/>
            <person name="MacDonald P."/>
            <person name="Magnisalis V."/>
            <person name="Maru K."/>
            <person name="Matthews C."/>
            <person name="McCusker W."/>
            <person name="McDonough S."/>
            <person name="Mehta T."/>
            <person name="Meldrim J."/>
            <person name="Meneus L."/>
            <person name="Mihai O."/>
            <person name="Mihalev A."/>
            <person name="Mihova T."/>
            <person name="Mittelman R."/>
            <person name="Mlenga V."/>
            <person name="Montmayeur A."/>
            <person name="Mulrain L."/>
            <person name="Navidi A."/>
            <person name="Naylor J."/>
            <person name="Negash T."/>
            <person name="Nguyen T."/>
            <person name="Nguyen N."/>
            <person name="Nicol R."/>
            <person name="Norbu C."/>
            <person name="Norbu N."/>
            <person name="Novod N."/>
            <person name="O'Neill B."/>
            <person name="Osman S."/>
            <person name="Markiewicz E."/>
            <person name="Oyono O.L."/>
            <person name="Patti C."/>
            <person name="Phunkhang P."/>
            <person name="Pierre F."/>
            <person name="Priest M."/>
            <person name="Raghuraman S."/>
            <person name="Rege F."/>
            <person name="Reyes R."/>
            <person name="Rise C."/>
            <person name="Rogov P."/>
            <person name="Ross K."/>
            <person name="Ryan E."/>
            <person name="Settipalli S."/>
            <person name="Shea T."/>
            <person name="Sherpa N."/>
            <person name="Shi L."/>
            <person name="Shih D."/>
            <person name="Sparrow T."/>
            <person name="Spaulding J."/>
            <person name="Stalker J."/>
            <person name="Stange-Thomann N."/>
            <person name="Stavropoulos S."/>
            <person name="Stone C."/>
            <person name="Strader C."/>
            <person name="Tesfaye S."/>
            <person name="Thomson T."/>
            <person name="Thoulutsang Y."/>
            <person name="Thoulutsang D."/>
            <person name="Topham K."/>
            <person name="Topping I."/>
            <person name="Tsamla T."/>
            <person name="Vassiliev H."/>
            <person name="Vo A."/>
            <person name="Wangchuk T."/>
            <person name="Wangdi T."/>
            <person name="Weiand M."/>
            <person name="Wilkinson J."/>
            <person name="Wilson A."/>
            <person name="Yadav S."/>
            <person name="Young G."/>
            <person name="Yu Q."/>
            <person name="Zembek L."/>
            <person name="Zhong D."/>
            <person name="Zimmer A."/>
            <person name="Zwirko Z."/>
            <person name="Jaffe D.B."/>
            <person name="Alvarez P."/>
            <person name="Brockman W."/>
            <person name="Butler J."/>
            <person name="Chin C."/>
            <person name="Gnerre S."/>
            <person name="MacCallum I."/>
            <person name="Graves J.A."/>
            <person name="Ponting C.P."/>
            <person name="Breen M."/>
            <person name="Samollow P.B."/>
            <person name="Lander E.S."/>
            <person name="Lindblad-Toh K."/>
        </authorList>
    </citation>
    <scope>NUCLEOTIDE SEQUENCE [LARGE SCALE GENOMIC DNA]</scope>
</reference>
<dbReference type="PRINTS" id="PR00248">
    <property type="entry name" value="GPCRMGR"/>
</dbReference>
<evidence type="ECO:0000256" key="8">
    <source>
        <dbReference type="ARBA" id="ARBA00023136"/>
    </source>
</evidence>
<keyword evidence="8 12" id="KW-0472">Membrane</keyword>
<comment type="similarity">
    <text evidence="2">Belongs to the G-protein coupled receptor 3 family.</text>
</comment>
<dbReference type="RefSeq" id="NP_001093037.1">
    <property type="nucleotide sequence ID" value="NM_001099567.1"/>
</dbReference>
<evidence type="ECO:0000256" key="5">
    <source>
        <dbReference type="ARBA" id="ARBA00022729"/>
    </source>
</evidence>